<reference evidence="11 12" key="1">
    <citation type="journal article" date="2011" name="Cell">
        <title>The monarch butterfly genome yields insights into long-distance migration.</title>
        <authorList>
            <person name="Zhan S."/>
            <person name="Merlin C."/>
            <person name="Boore J.L."/>
            <person name="Reppert S.M."/>
        </authorList>
    </citation>
    <scope>NUCLEOTIDE SEQUENCE [LARGE SCALE GENOMIC DNA]</scope>
    <source>
        <strain evidence="11">F-2</strain>
    </source>
</reference>
<proteinExistence type="inferred from homology"/>
<evidence type="ECO:0000313" key="12">
    <source>
        <dbReference type="Proteomes" id="UP000007151"/>
    </source>
</evidence>
<dbReference type="GO" id="GO:0005886">
    <property type="term" value="C:plasma membrane"/>
    <property type="evidence" value="ECO:0007669"/>
    <property type="project" value="UniProtKB-SubCell"/>
</dbReference>
<evidence type="ECO:0000256" key="8">
    <source>
        <dbReference type="ARBA" id="ARBA00023170"/>
    </source>
</evidence>
<evidence type="ECO:0000256" key="6">
    <source>
        <dbReference type="ARBA" id="ARBA00022989"/>
    </source>
</evidence>
<evidence type="ECO:0000256" key="4">
    <source>
        <dbReference type="ARBA" id="ARBA00022692"/>
    </source>
</evidence>
<feature type="transmembrane region" description="Helical" evidence="10">
    <location>
        <begin position="191"/>
        <end position="215"/>
    </location>
</feature>
<dbReference type="KEGG" id="dpl:KGM_212146"/>
<evidence type="ECO:0000256" key="9">
    <source>
        <dbReference type="ARBA" id="ARBA00023224"/>
    </source>
</evidence>
<keyword evidence="8 10" id="KW-0675">Receptor</keyword>
<keyword evidence="3 10" id="KW-0716">Sensory transduction</keyword>
<feature type="transmembrane region" description="Helical" evidence="10">
    <location>
        <begin position="83"/>
        <end position="101"/>
    </location>
</feature>
<evidence type="ECO:0000256" key="7">
    <source>
        <dbReference type="ARBA" id="ARBA00023136"/>
    </source>
</evidence>
<dbReference type="InterPro" id="IPR004117">
    <property type="entry name" value="7tm6_olfct_rcpt"/>
</dbReference>
<dbReference type="OrthoDB" id="7408385at2759"/>
<protein>
    <recommendedName>
        <fullName evidence="10">Odorant receptor</fullName>
    </recommendedName>
</protein>
<dbReference type="PANTHER" id="PTHR21137:SF35">
    <property type="entry name" value="ODORANT RECEPTOR 19A-RELATED"/>
    <property type="match status" value="1"/>
</dbReference>
<keyword evidence="12" id="KW-1185">Reference proteome</keyword>
<keyword evidence="6 10" id="KW-1133">Transmembrane helix</keyword>
<comment type="caution">
    <text evidence="11">The sequence shown here is derived from an EMBL/GenBank/DDBJ whole genome shotgun (WGS) entry which is preliminary data.</text>
</comment>
<sequence length="386" mass="44921">MSLIDRFKTKLVDYKETFMDYRIESIILLLNFIPSMAGFSILNKKNSVIFWIVHFFLVLYVYVLGSIMYQVNVADGPIDLIKSYVNLTLVILIINNSYWFIVKRATLTKLMENVIENDTQSHQLDFLKPKHTKLLRTIKIIVYIFYAFNILDVIFVYIPRRIDVTNEYYSNVACVGMKPLTHFPKKQLCQLVLFATEISICTVVLNYQALIFFLISHTAAMYRLLCEEIFALDDDNMDTATVKKRLVVLIGRHTLTLTITKTIKDLYSMPIGINFGSNAICIILSFALPWEEWVNLSPVYIYCFLVFFLYCHLCQMLINASEQFEYAVYSCGWEKFDLKEQKTAYVMLLQAQKPVTLLAADIVPVNIYTFATTMQAMFKFITVFKF</sequence>
<comment type="similarity">
    <text evidence="10">Belongs to the insect chemoreceptor superfamily. Heteromeric odorant receptor channel (TC 1.A.69) family.</text>
</comment>
<evidence type="ECO:0000256" key="3">
    <source>
        <dbReference type="ARBA" id="ARBA00022606"/>
    </source>
</evidence>
<evidence type="ECO:0000256" key="5">
    <source>
        <dbReference type="ARBA" id="ARBA00022725"/>
    </source>
</evidence>
<dbReference type="GO" id="GO:0004984">
    <property type="term" value="F:olfactory receptor activity"/>
    <property type="evidence" value="ECO:0007669"/>
    <property type="project" value="InterPro"/>
</dbReference>
<feature type="transmembrane region" description="Helical" evidence="10">
    <location>
        <begin position="266"/>
        <end position="287"/>
    </location>
</feature>
<keyword evidence="5 10" id="KW-0552">Olfaction</keyword>
<dbReference type="Pfam" id="PF02949">
    <property type="entry name" value="7tm_6"/>
    <property type="match status" value="1"/>
</dbReference>
<keyword evidence="4 10" id="KW-0812">Transmembrane</keyword>
<dbReference type="GO" id="GO:0005549">
    <property type="term" value="F:odorant binding"/>
    <property type="evidence" value="ECO:0007669"/>
    <property type="project" value="InterPro"/>
</dbReference>
<feature type="transmembrane region" description="Helical" evidence="10">
    <location>
        <begin position="140"/>
        <end position="158"/>
    </location>
</feature>
<dbReference type="GO" id="GO:0007165">
    <property type="term" value="P:signal transduction"/>
    <property type="evidence" value="ECO:0007669"/>
    <property type="project" value="UniProtKB-KW"/>
</dbReference>
<dbReference type="EMBL" id="AGBW02010309">
    <property type="protein sequence ID" value="OWR48753.1"/>
    <property type="molecule type" value="Genomic_DNA"/>
</dbReference>
<comment type="subcellular location">
    <subcellularLocation>
        <location evidence="1 10">Cell membrane</location>
        <topology evidence="1 10">Multi-pass membrane protein</topology>
    </subcellularLocation>
</comment>
<evidence type="ECO:0000313" key="11">
    <source>
        <dbReference type="EMBL" id="OWR48753.1"/>
    </source>
</evidence>
<name>A0A212F4V8_DANPL</name>
<feature type="transmembrane region" description="Helical" evidence="10">
    <location>
        <begin position="299"/>
        <end position="318"/>
    </location>
</feature>
<feature type="transmembrane region" description="Helical" evidence="10">
    <location>
        <begin position="49"/>
        <end position="71"/>
    </location>
</feature>
<evidence type="ECO:0000256" key="10">
    <source>
        <dbReference type="RuleBase" id="RU351113"/>
    </source>
</evidence>
<accession>A0A212F4V8</accession>
<dbReference type="Proteomes" id="UP000007151">
    <property type="component" value="Unassembled WGS sequence"/>
</dbReference>
<gene>
    <name evidence="11" type="ORF">KGM_212146</name>
</gene>
<keyword evidence="2" id="KW-1003">Cell membrane</keyword>
<dbReference type="AlphaFoldDB" id="A0A212F4V8"/>
<evidence type="ECO:0000256" key="1">
    <source>
        <dbReference type="ARBA" id="ARBA00004651"/>
    </source>
</evidence>
<dbReference type="PANTHER" id="PTHR21137">
    <property type="entry name" value="ODORANT RECEPTOR"/>
    <property type="match status" value="1"/>
</dbReference>
<feature type="transmembrane region" description="Helical" evidence="10">
    <location>
        <begin position="23"/>
        <end position="42"/>
    </location>
</feature>
<evidence type="ECO:0000256" key="2">
    <source>
        <dbReference type="ARBA" id="ARBA00022475"/>
    </source>
</evidence>
<organism evidence="11 12">
    <name type="scientific">Danaus plexippus plexippus</name>
    <dbReference type="NCBI Taxonomy" id="278856"/>
    <lineage>
        <taxon>Eukaryota</taxon>
        <taxon>Metazoa</taxon>
        <taxon>Ecdysozoa</taxon>
        <taxon>Arthropoda</taxon>
        <taxon>Hexapoda</taxon>
        <taxon>Insecta</taxon>
        <taxon>Pterygota</taxon>
        <taxon>Neoptera</taxon>
        <taxon>Endopterygota</taxon>
        <taxon>Lepidoptera</taxon>
        <taxon>Glossata</taxon>
        <taxon>Ditrysia</taxon>
        <taxon>Papilionoidea</taxon>
        <taxon>Nymphalidae</taxon>
        <taxon>Danainae</taxon>
        <taxon>Danaini</taxon>
        <taxon>Danaina</taxon>
        <taxon>Danaus</taxon>
        <taxon>Danaus</taxon>
    </lineage>
</organism>
<keyword evidence="9 10" id="KW-0807">Transducer</keyword>
<keyword evidence="7 10" id="KW-0472">Membrane</keyword>
<dbReference type="eggNOG" id="ENOG502TBHT">
    <property type="taxonomic scope" value="Eukaryota"/>
</dbReference>